<dbReference type="InterPro" id="IPR010697">
    <property type="entry name" value="YspA"/>
</dbReference>
<comment type="similarity">
    <text evidence="1">Belongs to the UPF0398 family.</text>
</comment>
<proteinExistence type="inferred from homology"/>
<dbReference type="PANTHER" id="PTHR38440">
    <property type="entry name" value="UPF0398 PROTEIN YPSA"/>
    <property type="match status" value="1"/>
</dbReference>
<dbReference type="Proteomes" id="UP001596142">
    <property type="component" value="Unassembled WGS sequence"/>
</dbReference>
<sequence>MDVLAVSGYKPHELGIFKQDAKEIHYIKKTIEGKLISFIEEGLTWVVISGQPGVELWAGEVVSELKREYSHIKLAILAPFYNQEQIWNEHQQEQYQLLLEEADFVDVISKKEYEGPAQLKAKNDFIITKTDGLLLLYHEEQPGTPSFYLKAAEIKAAHKEYPIYFITPDDLQQTVEEEDERLRDYWE</sequence>
<dbReference type="PIRSF" id="PIRSF021290">
    <property type="entry name" value="DUF1273"/>
    <property type="match status" value="1"/>
</dbReference>
<dbReference type="Gene3D" id="3.40.50.450">
    <property type="match status" value="1"/>
</dbReference>
<keyword evidence="3" id="KW-1185">Reference proteome</keyword>
<dbReference type="NCBIfam" id="NF010181">
    <property type="entry name" value="PRK13660.1"/>
    <property type="match status" value="1"/>
</dbReference>
<dbReference type="Pfam" id="PF06908">
    <property type="entry name" value="YpsA"/>
    <property type="match status" value="1"/>
</dbReference>
<dbReference type="SUPFAM" id="SSF102405">
    <property type="entry name" value="MCP/YpsA-like"/>
    <property type="match status" value="1"/>
</dbReference>
<evidence type="ECO:0000313" key="3">
    <source>
        <dbReference type="Proteomes" id="UP001596142"/>
    </source>
</evidence>
<protein>
    <recommendedName>
        <fullName evidence="1">UPF0398 protein ACFPU1_03500</fullName>
    </recommendedName>
</protein>
<dbReference type="HAMAP" id="MF_01575">
    <property type="entry name" value="UPF0398"/>
    <property type="match status" value="1"/>
</dbReference>
<dbReference type="PANTHER" id="PTHR38440:SF1">
    <property type="entry name" value="UPF0398 PROTEIN SPR0331"/>
    <property type="match status" value="1"/>
</dbReference>
<dbReference type="EMBL" id="JBHSOZ010000003">
    <property type="protein sequence ID" value="MFC5711836.1"/>
    <property type="molecule type" value="Genomic_DNA"/>
</dbReference>
<reference evidence="3" key="1">
    <citation type="journal article" date="2019" name="Int. J. Syst. Evol. Microbiol.">
        <title>The Global Catalogue of Microorganisms (GCM) 10K type strain sequencing project: providing services to taxonomists for standard genome sequencing and annotation.</title>
        <authorList>
            <consortium name="The Broad Institute Genomics Platform"/>
            <consortium name="The Broad Institute Genome Sequencing Center for Infectious Disease"/>
            <person name="Wu L."/>
            <person name="Ma J."/>
        </authorList>
    </citation>
    <scope>NUCLEOTIDE SEQUENCE [LARGE SCALE GENOMIC DNA]</scope>
    <source>
        <strain evidence="3">CECT 7184</strain>
    </source>
</reference>
<organism evidence="2 3">
    <name type="scientific">Thalassorhabdus alkalitolerans</name>
    <dbReference type="NCBI Taxonomy" id="2282697"/>
    <lineage>
        <taxon>Bacteria</taxon>
        <taxon>Bacillati</taxon>
        <taxon>Bacillota</taxon>
        <taxon>Bacilli</taxon>
        <taxon>Bacillales</taxon>
        <taxon>Bacillaceae</taxon>
        <taxon>Thalassorhabdus</taxon>
    </lineage>
</organism>
<comment type="caution">
    <text evidence="2">The sequence shown here is derived from an EMBL/GenBank/DDBJ whole genome shotgun (WGS) entry which is preliminary data.</text>
</comment>
<dbReference type="RefSeq" id="WP_385938649.1">
    <property type="nucleotide sequence ID" value="NZ_JBHSOZ010000003.1"/>
</dbReference>
<evidence type="ECO:0000256" key="1">
    <source>
        <dbReference type="HAMAP-Rule" id="MF_01575"/>
    </source>
</evidence>
<name>A0ABW0YJG5_9BACI</name>
<evidence type="ECO:0000313" key="2">
    <source>
        <dbReference type="EMBL" id="MFC5711836.1"/>
    </source>
</evidence>
<gene>
    <name evidence="2" type="ORF">ACFPU1_03500</name>
</gene>
<accession>A0ABW0YJG5</accession>